<feature type="chain" id="PRO_5043437084" evidence="1">
    <location>
        <begin position="23"/>
        <end position="412"/>
    </location>
</feature>
<evidence type="ECO:0000313" key="3">
    <source>
        <dbReference type="EMBL" id="XCB34054.1"/>
    </source>
</evidence>
<dbReference type="KEGG" id="tpsc:RBB77_03930"/>
<dbReference type="PANTHER" id="PTHR43784:SF2">
    <property type="entry name" value="GDSL-LIKE LIPASE_ACYLHYDROLASE, PUTATIVE (AFU_ORTHOLOGUE AFUA_2G00820)-RELATED"/>
    <property type="match status" value="1"/>
</dbReference>
<accession>A0AAU7ZSZ7</accession>
<dbReference type="PANTHER" id="PTHR43784">
    <property type="entry name" value="GDSL-LIKE LIPASE/ACYLHYDROLASE, PUTATIVE (AFU_ORTHOLOGUE AFUA_2G00820)-RELATED"/>
    <property type="match status" value="1"/>
</dbReference>
<protein>
    <submittedName>
        <fullName evidence="3">SGNH/GDSL hydrolase family protein</fullName>
    </submittedName>
</protein>
<feature type="signal peptide" evidence="1">
    <location>
        <begin position="1"/>
        <end position="22"/>
    </location>
</feature>
<proteinExistence type="predicted"/>
<dbReference type="GO" id="GO:0016788">
    <property type="term" value="F:hydrolase activity, acting on ester bonds"/>
    <property type="evidence" value="ECO:0007669"/>
    <property type="project" value="UniProtKB-ARBA"/>
</dbReference>
<sequence>MNELRSFALVCFLLFASQVADAQRNTWVATWTASPQSASPDPDEPLLKIEDQTVRERMRVSVGGTSIRLRLSNEFGLTPLVIGSATVALPTSPASVSTSSIHTITFNGSNSVTIPAGAPILSDPVTLPITQEGEITLSLYFPKRVATPTIHGLALKHAVVSQRGDYTHAETIEGGAQTESSILVSAVLVPAQPSQRLLVAFGDSVTDGDGSTVDADHNWPDDLARRLGSLPSSPKLAVVNEGIAGNRLLSDDFGVSALARFDRDALALPGITHIVLLEGMNDICFPGAKLGGEYLADPADIRTADDVIGAYRQLIARAHARGIRLIGATLTPFEGVVLPGYYSDSKETMRQAINKWIRTSGSFDAVIDFDTVVRDPEHPSRLSPRFASKDHLHPNDAGYKAMADSIDLRLIQ</sequence>
<dbReference type="InterPro" id="IPR013830">
    <property type="entry name" value="SGNH_hydro"/>
</dbReference>
<gene>
    <name evidence="3" type="ORF">RBB77_03930</name>
</gene>
<organism evidence="3">
    <name type="scientific">Tunturiibacter psychrotolerans</name>
    <dbReference type="NCBI Taxonomy" id="3069686"/>
    <lineage>
        <taxon>Bacteria</taxon>
        <taxon>Pseudomonadati</taxon>
        <taxon>Acidobacteriota</taxon>
        <taxon>Terriglobia</taxon>
        <taxon>Terriglobales</taxon>
        <taxon>Acidobacteriaceae</taxon>
        <taxon>Tunturiibacter</taxon>
    </lineage>
</organism>
<dbReference type="EMBL" id="CP132942">
    <property type="protein sequence ID" value="XCB34054.1"/>
    <property type="molecule type" value="Genomic_DNA"/>
</dbReference>
<evidence type="ECO:0000259" key="2">
    <source>
        <dbReference type="Pfam" id="PF13472"/>
    </source>
</evidence>
<dbReference type="Pfam" id="PF13472">
    <property type="entry name" value="Lipase_GDSL_2"/>
    <property type="match status" value="1"/>
</dbReference>
<evidence type="ECO:0000256" key="1">
    <source>
        <dbReference type="SAM" id="SignalP"/>
    </source>
</evidence>
<dbReference type="SUPFAM" id="SSF52266">
    <property type="entry name" value="SGNH hydrolase"/>
    <property type="match status" value="1"/>
</dbReference>
<feature type="domain" description="SGNH hydrolase-type esterase" evidence="2">
    <location>
        <begin position="200"/>
        <end position="401"/>
    </location>
</feature>
<dbReference type="InterPro" id="IPR053140">
    <property type="entry name" value="GDSL_Rv0518-like"/>
</dbReference>
<dbReference type="RefSeq" id="WP_353064896.1">
    <property type="nucleotide sequence ID" value="NZ_CP132942.1"/>
</dbReference>
<keyword evidence="3" id="KW-0378">Hydrolase</keyword>
<keyword evidence="1" id="KW-0732">Signal</keyword>
<reference evidence="3" key="2">
    <citation type="journal article" date="2024" name="Environ. Microbiol.">
        <title>Genome analysis and description of Tunturibacter gen. nov. expands the diversity of Terriglobia in tundra soils.</title>
        <authorList>
            <person name="Messyasz A."/>
            <person name="Mannisto M.K."/>
            <person name="Kerkhof L.J."/>
            <person name="Haggblom M.M."/>
        </authorList>
    </citation>
    <scope>NUCLEOTIDE SEQUENCE</scope>
    <source>
        <strain evidence="3">X5P6</strain>
    </source>
</reference>
<dbReference type="InterPro" id="IPR036514">
    <property type="entry name" value="SGNH_hydro_sf"/>
</dbReference>
<dbReference type="AlphaFoldDB" id="A0AAU7ZSZ7"/>
<reference evidence="3" key="1">
    <citation type="submission" date="2023-08" db="EMBL/GenBank/DDBJ databases">
        <authorList>
            <person name="Messyasz A."/>
            <person name="Mannisto M.K."/>
            <person name="Kerkhof L.J."/>
            <person name="Haggblom M."/>
        </authorList>
    </citation>
    <scope>NUCLEOTIDE SEQUENCE</scope>
    <source>
        <strain evidence="3">X5P6</strain>
    </source>
</reference>
<dbReference type="Gene3D" id="3.40.50.1110">
    <property type="entry name" value="SGNH hydrolase"/>
    <property type="match status" value="1"/>
</dbReference>
<dbReference type="CDD" id="cd01830">
    <property type="entry name" value="XynE_like"/>
    <property type="match status" value="1"/>
</dbReference>
<name>A0AAU7ZSZ7_9BACT</name>